<dbReference type="Pfam" id="PF17119">
    <property type="entry name" value="MMU163"/>
    <property type="match status" value="1"/>
</dbReference>
<dbReference type="KEGG" id="kla:KLLA0_A02739g"/>
<dbReference type="Proteomes" id="UP000000598">
    <property type="component" value="Chromosome A"/>
</dbReference>
<dbReference type="AlphaFoldDB" id="Q6CY68"/>
<dbReference type="InterPro" id="IPR031342">
    <property type="entry name" value="Mug163-like"/>
</dbReference>
<evidence type="ECO:0000313" key="2">
    <source>
        <dbReference type="Proteomes" id="UP000000598"/>
    </source>
</evidence>
<dbReference type="PaxDb" id="284590-Q6CY68"/>
<keyword evidence="2" id="KW-1185">Reference proteome</keyword>
<dbReference type="FunCoup" id="Q6CY68">
    <property type="interactions" value="3"/>
</dbReference>
<reference evidence="1 2" key="1">
    <citation type="journal article" date="2004" name="Nature">
        <title>Genome evolution in yeasts.</title>
        <authorList>
            <consortium name="Genolevures"/>
            <person name="Dujon B."/>
            <person name="Sherman D."/>
            <person name="Fischer G."/>
            <person name="Durrens P."/>
            <person name="Casaregola S."/>
            <person name="Lafontaine I."/>
            <person name="de Montigny J."/>
            <person name="Marck C."/>
            <person name="Neuveglise C."/>
            <person name="Talla E."/>
            <person name="Goffard N."/>
            <person name="Frangeul L."/>
            <person name="Aigle M."/>
            <person name="Anthouard V."/>
            <person name="Babour A."/>
            <person name="Barbe V."/>
            <person name="Barnay S."/>
            <person name="Blanchin S."/>
            <person name="Beckerich J.M."/>
            <person name="Beyne E."/>
            <person name="Bleykasten C."/>
            <person name="Boisrame A."/>
            <person name="Boyer J."/>
            <person name="Cattolico L."/>
            <person name="Confanioleri F."/>
            <person name="de Daruvar A."/>
            <person name="Despons L."/>
            <person name="Fabre E."/>
            <person name="Fairhead C."/>
            <person name="Ferry-Dumazet H."/>
            <person name="Groppi A."/>
            <person name="Hantraye F."/>
            <person name="Hennequin C."/>
            <person name="Jauniaux N."/>
            <person name="Joyet P."/>
            <person name="Kachouri R."/>
            <person name="Kerrest A."/>
            <person name="Koszul R."/>
            <person name="Lemaire M."/>
            <person name="Lesur I."/>
            <person name="Ma L."/>
            <person name="Muller H."/>
            <person name="Nicaud J.M."/>
            <person name="Nikolski M."/>
            <person name="Oztas S."/>
            <person name="Ozier-Kalogeropoulos O."/>
            <person name="Pellenz S."/>
            <person name="Potier S."/>
            <person name="Richard G.F."/>
            <person name="Straub M.L."/>
            <person name="Suleau A."/>
            <person name="Swennene D."/>
            <person name="Tekaia F."/>
            <person name="Wesolowski-Louvel M."/>
            <person name="Westhof E."/>
            <person name="Wirth B."/>
            <person name="Zeniou-Meyer M."/>
            <person name="Zivanovic I."/>
            <person name="Bolotin-Fukuhara M."/>
            <person name="Thierry A."/>
            <person name="Bouchier C."/>
            <person name="Caudron B."/>
            <person name="Scarpelli C."/>
            <person name="Gaillardin C."/>
            <person name="Weissenbach J."/>
            <person name="Wincker P."/>
            <person name="Souciet J.L."/>
        </authorList>
    </citation>
    <scope>NUCLEOTIDE SEQUENCE [LARGE SCALE GENOMIC DNA]</scope>
    <source>
        <strain evidence="2">ATCC 8585 / CBS 2359 / DSM 70799 / NBRC 1267 / NRRL Y-1140 / WM37</strain>
    </source>
</reference>
<dbReference type="STRING" id="284590.Q6CY68"/>
<proteinExistence type="predicted"/>
<sequence>MSTTIRRLGFLRSVRRYSGTSGCADIGNNGKMSTENIRRVNLGCTITYLQSNVPHLLQTSLHEPRLSKDIELKIMPITHPYLPSFSGITKYYAVWNSIRFLLNTFAFSVENRVRIKSLDVEKHEVIMRWETHPLAADNLGSIKKAESETKISGIFIFGLNENCDKITSHLIDDVEIIEKDKKIDFSSKVQNGAIAYFKTWSGP</sequence>
<evidence type="ECO:0000313" key="1">
    <source>
        <dbReference type="EMBL" id="CAH02709.1"/>
    </source>
</evidence>
<organism evidence="1 2">
    <name type="scientific">Kluyveromyces lactis (strain ATCC 8585 / CBS 2359 / DSM 70799 / NBRC 1267 / NRRL Y-1140 / WM37)</name>
    <name type="common">Yeast</name>
    <name type="synonym">Candida sphaerica</name>
    <dbReference type="NCBI Taxonomy" id="284590"/>
    <lineage>
        <taxon>Eukaryota</taxon>
        <taxon>Fungi</taxon>
        <taxon>Dikarya</taxon>
        <taxon>Ascomycota</taxon>
        <taxon>Saccharomycotina</taxon>
        <taxon>Saccharomycetes</taxon>
        <taxon>Saccharomycetales</taxon>
        <taxon>Saccharomycetaceae</taxon>
        <taxon>Kluyveromyces</taxon>
    </lineage>
</organism>
<name>Q6CY68_KLULA</name>
<gene>
    <name evidence="1" type="ORF">KLLA0_A02739g</name>
</gene>
<dbReference type="HOGENOM" id="CLU_068099_1_0_1"/>
<accession>Q6CY68</accession>
<dbReference type="EMBL" id="CR382121">
    <property type="protein sequence ID" value="CAH02709.1"/>
    <property type="molecule type" value="Genomic_DNA"/>
</dbReference>
<dbReference type="InParanoid" id="Q6CY68"/>
<protein>
    <submittedName>
        <fullName evidence="1">KLLA0A02739p</fullName>
    </submittedName>
</protein>